<protein>
    <submittedName>
        <fullName evidence="7">40s ribosomal protein L44e</fullName>
    </submittedName>
</protein>
<dbReference type="InterPro" id="IPR036922">
    <property type="entry name" value="Rieske_2Fe-2S_sf"/>
</dbReference>
<evidence type="ECO:0000313" key="8">
    <source>
        <dbReference type="Proteomes" id="UP001211065"/>
    </source>
</evidence>
<dbReference type="EMBL" id="JADGJW010001840">
    <property type="protein sequence ID" value="KAJ3200769.1"/>
    <property type="molecule type" value="Genomic_DNA"/>
</dbReference>
<keyword evidence="3" id="KW-0408">Iron</keyword>
<keyword evidence="8" id="KW-1185">Reference proteome</keyword>
<evidence type="ECO:0000256" key="2">
    <source>
        <dbReference type="ARBA" id="ARBA00022723"/>
    </source>
</evidence>
<evidence type="ECO:0000259" key="6">
    <source>
        <dbReference type="PROSITE" id="PS51296"/>
    </source>
</evidence>
<dbReference type="GO" id="GO:0051537">
    <property type="term" value="F:2 iron, 2 sulfur cluster binding"/>
    <property type="evidence" value="ECO:0007669"/>
    <property type="project" value="UniProtKB-KW"/>
</dbReference>
<dbReference type="PRINTS" id="PR00162">
    <property type="entry name" value="RIESKE"/>
</dbReference>
<dbReference type="Gene3D" id="2.102.10.10">
    <property type="entry name" value="Rieske [2Fe-2S] iron-sulphur domain"/>
    <property type="match status" value="1"/>
</dbReference>
<reference evidence="7" key="1">
    <citation type="submission" date="2020-05" db="EMBL/GenBank/DDBJ databases">
        <title>Phylogenomic resolution of chytrid fungi.</title>
        <authorList>
            <person name="Stajich J.E."/>
            <person name="Amses K."/>
            <person name="Simmons R."/>
            <person name="Seto K."/>
            <person name="Myers J."/>
            <person name="Bonds A."/>
            <person name="Quandt C.A."/>
            <person name="Barry K."/>
            <person name="Liu P."/>
            <person name="Grigoriev I."/>
            <person name="Longcore J.E."/>
            <person name="James T.Y."/>
        </authorList>
    </citation>
    <scope>NUCLEOTIDE SEQUENCE</scope>
    <source>
        <strain evidence="7">JEL0476</strain>
    </source>
</reference>
<gene>
    <name evidence="7" type="primary">RPL44_2</name>
    <name evidence="7" type="ORF">HK099_002529</name>
</gene>
<dbReference type="SUPFAM" id="SSF51905">
    <property type="entry name" value="FAD/NAD(P)-binding domain"/>
    <property type="match status" value="1"/>
</dbReference>
<dbReference type="InterPro" id="IPR005805">
    <property type="entry name" value="Rieske_Fe-S_prot_C"/>
</dbReference>
<keyword evidence="5" id="KW-1015">Disulfide bond</keyword>
<dbReference type="AlphaFoldDB" id="A0AAD5TVY3"/>
<accession>A0AAD5TVY3</accession>
<dbReference type="InterPro" id="IPR017941">
    <property type="entry name" value="Rieske_2Fe-2S"/>
</dbReference>
<dbReference type="InterPro" id="IPR006076">
    <property type="entry name" value="FAD-dep_OxRdtase"/>
</dbReference>
<dbReference type="Proteomes" id="UP001211065">
    <property type="component" value="Unassembled WGS sequence"/>
</dbReference>
<dbReference type="PROSITE" id="PS51296">
    <property type="entry name" value="RIESKE"/>
    <property type="match status" value="1"/>
</dbReference>
<evidence type="ECO:0000256" key="1">
    <source>
        <dbReference type="ARBA" id="ARBA00022714"/>
    </source>
</evidence>
<dbReference type="InterPro" id="IPR036188">
    <property type="entry name" value="FAD/NAD-bd_sf"/>
</dbReference>
<organism evidence="7 8">
    <name type="scientific">Clydaea vesicula</name>
    <dbReference type="NCBI Taxonomy" id="447962"/>
    <lineage>
        <taxon>Eukaryota</taxon>
        <taxon>Fungi</taxon>
        <taxon>Fungi incertae sedis</taxon>
        <taxon>Chytridiomycota</taxon>
        <taxon>Chytridiomycota incertae sedis</taxon>
        <taxon>Chytridiomycetes</taxon>
        <taxon>Lobulomycetales</taxon>
        <taxon>Lobulomycetaceae</taxon>
        <taxon>Clydaea</taxon>
    </lineage>
</organism>
<dbReference type="GO" id="GO:0016020">
    <property type="term" value="C:membrane"/>
    <property type="evidence" value="ECO:0007669"/>
    <property type="project" value="InterPro"/>
</dbReference>
<feature type="domain" description="Rieske" evidence="6">
    <location>
        <begin position="422"/>
        <end position="505"/>
    </location>
</feature>
<keyword evidence="4" id="KW-0411">Iron-sulfur</keyword>
<dbReference type="GO" id="GO:0005840">
    <property type="term" value="C:ribosome"/>
    <property type="evidence" value="ECO:0007669"/>
    <property type="project" value="UniProtKB-KW"/>
</dbReference>
<evidence type="ECO:0000256" key="3">
    <source>
        <dbReference type="ARBA" id="ARBA00023004"/>
    </source>
</evidence>
<keyword evidence="2" id="KW-0479">Metal-binding</keyword>
<evidence type="ECO:0000313" key="7">
    <source>
        <dbReference type="EMBL" id="KAJ3200769.1"/>
    </source>
</evidence>
<evidence type="ECO:0000256" key="5">
    <source>
        <dbReference type="ARBA" id="ARBA00023157"/>
    </source>
</evidence>
<keyword evidence="7" id="KW-0689">Ribosomal protein</keyword>
<sequence>MNLKNLWITGHLNKHGPLRKYPSIKQKISETYDVAVIGAGWLGLNTALKLHEQGKKIIVLEAGKIASSSVAAHSTAKVSSQHQILFGTLKSKHGLHLTQMYGKMNEEAIADIEKIIDKYKIDCEWKRASHIVFAEKEDEIQTLKDETEVAQQSGLKASFEKVVNDLPIKHLGALVVRDQAYMNPVSYLAGIANVLNEAKVPLYEDSRVSNVQLLSPFEITANDVCIKAHKVVVATHLPILDRTGHFSLVSPSRSYCIAVTLTDNSKMIKETYINVKKSQETRSLRPYGDTLVISGGGHKVGEYPSISNWGFDELEKWARQNFPVKEVVASWSAMDYYPVDQIPYIGLAMHGSPNIYLGTGFSKWGFTQGHAAAQIITDLIQGKENDYAKLFDARRWDVTKSAKDFVKNQMHVSKKFFGDRIKHMCESIDIEDLAKGQGGICDNKVNGKRVAAFKDENGVLHQFSPVCTHLGCHVNWNSEAHLFECPCHGSSFNTLGEVLHGPAKK</sequence>
<evidence type="ECO:0000256" key="4">
    <source>
        <dbReference type="ARBA" id="ARBA00023014"/>
    </source>
</evidence>
<dbReference type="Pfam" id="PF00355">
    <property type="entry name" value="Rieske"/>
    <property type="match status" value="1"/>
</dbReference>
<keyword evidence="1" id="KW-0001">2Fe-2S</keyword>
<dbReference type="GO" id="GO:0005737">
    <property type="term" value="C:cytoplasm"/>
    <property type="evidence" value="ECO:0007669"/>
    <property type="project" value="TreeGrafter"/>
</dbReference>
<dbReference type="Gene3D" id="3.30.9.10">
    <property type="entry name" value="D-Amino Acid Oxidase, subunit A, domain 2"/>
    <property type="match status" value="1"/>
</dbReference>
<comment type="caution">
    <text evidence="7">The sequence shown here is derived from an EMBL/GenBank/DDBJ whole genome shotgun (WGS) entry which is preliminary data.</text>
</comment>
<feature type="non-terminal residue" evidence="7">
    <location>
        <position position="505"/>
    </location>
</feature>
<proteinExistence type="predicted"/>
<name>A0AAD5TVY3_9FUNG</name>
<dbReference type="SUPFAM" id="SSF50022">
    <property type="entry name" value="ISP domain"/>
    <property type="match status" value="1"/>
</dbReference>
<dbReference type="Gene3D" id="3.50.50.60">
    <property type="entry name" value="FAD/NAD(P)-binding domain"/>
    <property type="match status" value="1"/>
</dbReference>
<dbReference type="PANTHER" id="PTHR13847">
    <property type="entry name" value="SARCOSINE DEHYDROGENASE-RELATED"/>
    <property type="match status" value="1"/>
</dbReference>
<keyword evidence="7" id="KW-0687">Ribonucleoprotein</keyword>
<dbReference type="Pfam" id="PF01266">
    <property type="entry name" value="DAO"/>
    <property type="match status" value="1"/>
</dbReference>
<dbReference type="PANTHER" id="PTHR13847:SF274">
    <property type="entry name" value="RIESKE 2FE-2S IRON-SULFUR PROTEIN YHFW-RELATED"/>
    <property type="match status" value="1"/>
</dbReference>
<dbReference type="GO" id="GO:0046872">
    <property type="term" value="F:metal ion binding"/>
    <property type="evidence" value="ECO:0007669"/>
    <property type="project" value="UniProtKB-KW"/>
</dbReference>